<dbReference type="OrthoDB" id="9805215at2"/>
<evidence type="ECO:0000256" key="8">
    <source>
        <dbReference type="ARBA" id="ARBA00022694"/>
    </source>
</evidence>
<dbReference type="Proteomes" id="UP000236151">
    <property type="component" value="Unassembled WGS sequence"/>
</dbReference>
<dbReference type="InterPro" id="IPR058240">
    <property type="entry name" value="rSAM_sf"/>
</dbReference>
<dbReference type="PANTHER" id="PTHR11918:SF45">
    <property type="entry name" value="THREONYLCARBAMOYLADENOSINE TRNA METHYLTHIOTRANSFERASE"/>
    <property type="match status" value="1"/>
</dbReference>
<dbReference type="InterPro" id="IPR006467">
    <property type="entry name" value="MiaB-like_bact"/>
</dbReference>
<evidence type="ECO:0000256" key="12">
    <source>
        <dbReference type="ARBA" id="ARBA00031213"/>
    </source>
</evidence>
<dbReference type="AlphaFoldDB" id="A0A2K2FF01"/>
<sequence>MKKVAFYTLGCKVNQYETEAVSEIFEKEGYETVDFEEKADVYVINTCTVTNLSDRKSRQIIRRARKNNEDSIIVVMGCYAQTAPEEVSSIEGVNLVIGTKDRNRIIDYIKKIEENNKSINAVKNIMTAREFEELDINVYKGRTRAYLKIQEGCSQFCTYCIIPYARGPIRSKQPEQVLKEVEKLADSGFKEVVLTGIHLASYGKDIKNTSLLDIVRRIHDIEGIERIRLGSIEPTTVTEEFVEAAATLSKLCPHYHISLQSGCDATLKRMNRKYTAGEYKKVVEMLRSNIPDVAITTDVMVGFPGETEEEFEETYRFLEEIALSQMHIFRFSPRKGTPAATYDHQVDPGTKEKRSNRLMELNRLNMARFHKSFEGRVMPVLFEQEMKERKGYIEGHTANYIKVICKGEDGLKGKIAGVKLERTVEDYMEGMLV</sequence>
<evidence type="ECO:0000259" key="17">
    <source>
        <dbReference type="PROSITE" id="PS51449"/>
    </source>
</evidence>
<dbReference type="SFLD" id="SFLDG01061">
    <property type="entry name" value="methylthiotransferase"/>
    <property type="match status" value="1"/>
</dbReference>
<organism evidence="19 20">
    <name type="scientific">Clostridium thermosuccinogenes</name>
    <dbReference type="NCBI Taxonomy" id="84032"/>
    <lineage>
        <taxon>Bacteria</taxon>
        <taxon>Bacillati</taxon>
        <taxon>Bacillota</taxon>
        <taxon>Clostridia</taxon>
        <taxon>Eubacteriales</taxon>
        <taxon>Clostridiaceae</taxon>
        <taxon>Clostridium</taxon>
    </lineage>
</organism>
<dbReference type="KEGG" id="cthd:CDO33_15045"/>
<accession>A0A2K2FF01</accession>
<evidence type="ECO:0000256" key="10">
    <source>
        <dbReference type="ARBA" id="ARBA00023004"/>
    </source>
</evidence>
<dbReference type="SFLD" id="SFLDG01082">
    <property type="entry name" value="B12-binding_domain_containing"/>
    <property type="match status" value="1"/>
</dbReference>
<comment type="caution">
    <text evidence="19">The sequence shown here is derived from an EMBL/GenBank/DDBJ whole genome shotgun (WGS) entry which is preliminary data.</text>
</comment>
<dbReference type="GO" id="GO:0035598">
    <property type="term" value="F:tRNA (N(6)-L-threonylcarbamoyladenosine(37)-C(2))-methylthiotransferase activity"/>
    <property type="evidence" value="ECO:0007669"/>
    <property type="project" value="UniProtKB-EC"/>
</dbReference>
<dbReference type="InterPro" id="IPR038135">
    <property type="entry name" value="Methylthiotransferase_N_sf"/>
</dbReference>
<dbReference type="NCBIfam" id="TIGR01579">
    <property type="entry name" value="MiaB-like-C"/>
    <property type="match status" value="1"/>
</dbReference>
<evidence type="ECO:0000256" key="15">
    <source>
        <dbReference type="ARBA" id="ARBA00069898"/>
    </source>
</evidence>
<comment type="cofactor">
    <cofactor evidence="1">
        <name>[4Fe-4S] cluster</name>
        <dbReference type="ChEBI" id="CHEBI:49883"/>
    </cofactor>
</comment>
<comment type="function">
    <text evidence="2">Catalyzes the methylthiolation of N6-threonylcarbamoyladenosine (t(6)A), leading to the formation of 2-methylthio-N6-threonylcarbamoyladenosine (ms(2)t(6)A) at position 37 in tRNAs that read codons beginning with adenine.</text>
</comment>
<dbReference type="CDD" id="cd01335">
    <property type="entry name" value="Radical_SAM"/>
    <property type="match status" value="1"/>
</dbReference>
<evidence type="ECO:0000256" key="6">
    <source>
        <dbReference type="ARBA" id="ARBA00022679"/>
    </source>
</evidence>
<keyword evidence="10" id="KW-0408">Iron</keyword>
<dbReference type="InterPro" id="IPR013848">
    <property type="entry name" value="Methylthiotransferase_N"/>
</dbReference>
<dbReference type="InterPro" id="IPR007197">
    <property type="entry name" value="rSAM"/>
</dbReference>
<dbReference type="Gene3D" id="3.80.30.20">
    <property type="entry name" value="tm_1862 like domain"/>
    <property type="match status" value="1"/>
</dbReference>
<feature type="domain" description="TRAM" evidence="16">
    <location>
        <begin position="371"/>
        <end position="433"/>
    </location>
</feature>
<name>A0A2K2FF01_9CLOT</name>
<comment type="similarity">
    <text evidence="14">Belongs to the methylthiotransferase family. MtaB subfamily.</text>
</comment>
<keyword evidence="20" id="KW-1185">Reference proteome</keyword>
<dbReference type="InterPro" id="IPR002792">
    <property type="entry name" value="TRAM_dom"/>
</dbReference>
<evidence type="ECO:0000259" key="18">
    <source>
        <dbReference type="PROSITE" id="PS51918"/>
    </source>
</evidence>
<dbReference type="Gene3D" id="3.40.50.12160">
    <property type="entry name" value="Methylthiotransferase, N-terminal domain"/>
    <property type="match status" value="1"/>
</dbReference>
<keyword evidence="5" id="KW-0963">Cytoplasm</keyword>
<protein>
    <recommendedName>
        <fullName evidence="15">Threonylcarbamoyladenosine tRNA methylthiotransferase MtaB</fullName>
        <ecNumber evidence="3">2.8.4.5</ecNumber>
    </recommendedName>
    <alternativeName>
        <fullName evidence="12">tRNA-t(6)A37 methylthiotransferase</fullName>
    </alternativeName>
</protein>
<evidence type="ECO:0000256" key="13">
    <source>
        <dbReference type="ARBA" id="ARBA00051661"/>
    </source>
</evidence>
<dbReference type="SMART" id="SM00729">
    <property type="entry name" value="Elp3"/>
    <property type="match status" value="1"/>
</dbReference>
<dbReference type="GO" id="GO:0051539">
    <property type="term" value="F:4 iron, 4 sulfur cluster binding"/>
    <property type="evidence" value="ECO:0007669"/>
    <property type="project" value="UniProtKB-KW"/>
</dbReference>
<dbReference type="InterPro" id="IPR005839">
    <property type="entry name" value="Methylthiotransferase"/>
</dbReference>
<dbReference type="InterPro" id="IPR034557">
    <property type="entry name" value="ThrcA_tRNA_MEthiotransferase"/>
</dbReference>
<reference evidence="19 20" key="1">
    <citation type="submission" date="2017-06" db="EMBL/GenBank/DDBJ databases">
        <title>Investigating the central metabolism of Clostridium thermosuccinogenes.</title>
        <authorList>
            <person name="Koendjbiharie J.G."/>
            <person name="van Kranenburg R."/>
        </authorList>
    </citation>
    <scope>NUCLEOTIDE SEQUENCE [LARGE SCALE GENOMIC DNA]</scope>
    <source>
        <strain evidence="19 20">DSM 5806</strain>
    </source>
</reference>
<dbReference type="PROSITE" id="PS50926">
    <property type="entry name" value="TRAM"/>
    <property type="match status" value="1"/>
</dbReference>
<proteinExistence type="inferred from homology"/>
<dbReference type="EC" id="2.8.4.5" evidence="3"/>
<comment type="catalytic activity">
    <reaction evidence="13">
        <text>N(6)-L-threonylcarbamoyladenosine(37) in tRNA + (sulfur carrier)-SH + AH2 + 2 S-adenosyl-L-methionine = 2-methylsulfanyl-N(6)-L-threonylcarbamoyladenosine(37) in tRNA + (sulfur carrier)-H + 5'-deoxyadenosine + L-methionine + A + S-adenosyl-L-homocysteine + 2 H(+)</text>
        <dbReference type="Rhea" id="RHEA:37075"/>
        <dbReference type="Rhea" id="RHEA-COMP:10163"/>
        <dbReference type="Rhea" id="RHEA-COMP:11092"/>
        <dbReference type="Rhea" id="RHEA-COMP:14737"/>
        <dbReference type="Rhea" id="RHEA-COMP:14739"/>
        <dbReference type="ChEBI" id="CHEBI:13193"/>
        <dbReference type="ChEBI" id="CHEBI:15378"/>
        <dbReference type="ChEBI" id="CHEBI:17319"/>
        <dbReference type="ChEBI" id="CHEBI:17499"/>
        <dbReference type="ChEBI" id="CHEBI:29917"/>
        <dbReference type="ChEBI" id="CHEBI:57844"/>
        <dbReference type="ChEBI" id="CHEBI:57856"/>
        <dbReference type="ChEBI" id="CHEBI:59789"/>
        <dbReference type="ChEBI" id="CHEBI:64428"/>
        <dbReference type="ChEBI" id="CHEBI:74418"/>
        <dbReference type="ChEBI" id="CHEBI:74420"/>
        <dbReference type="EC" id="2.8.4.5"/>
    </reaction>
</comment>
<evidence type="ECO:0000313" key="19">
    <source>
        <dbReference type="EMBL" id="PNT99291.1"/>
    </source>
</evidence>
<evidence type="ECO:0000256" key="5">
    <source>
        <dbReference type="ARBA" id="ARBA00022490"/>
    </source>
</evidence>
<dbReference type="SFLD" id="SFLDF00295">
    <property type="entry name" value="threonylcarbamoyladenosine_tRN"/>
    <property type="match status" value="1"/>
</dbReference>
<dbReference type="PROSITE" id="PS51449">
    <property type="entry name" value="MTTASE_N"/>
    <property type="match status" value="1"/>
</dbReference>
<dbReference type="EMBL" id="NIOJ01000019">
    <property type="protein sequence ID" value="PNT99291.1"/>
    <property type="molecule type" value="Genomic_DNA"/>
</dbReference>
<evidence type="ECO:0000256" key="2">
    <source>
        <dbReference type="ARBA" id="ARBA00002399"/>
    </source>
</evidence>
<evidence type="ECO:0000256" key="7">
    <source>
        <dbReference type="ARBA" id="ARBA00022691"/>
    </source>
</evidence>
<evidence type="ECO:0000256" key="3">
    <source>
        <dbReference type="ARBA" id="ARBA00013273"/>
    </source>
</evidence>
<evidence type="ECO:0000256" key="11">
    <source>
        <dbReference type="ARBA" id="ARBA00023014"/>
    </source>
</evidence>
<gene>
    <name evidence="19" type="ORF">CDQ84_08740</name>
</gene>
<keyword evidence="4" id="KW-0004">4Fe-4S</keyword>
<keyword evidence="11" id="KW-0411">Iron-sulfur</keyword>
<dbReference type="SFLD" id="SFLDS00029">
    <property type="entry name" value="Radical_SAM"/>
    <property type="match status" value="1"/>
</dbReference>
<evidence type="ECO:0000256" key="9">
    <source>
        <dbReference type="ARBA" id="ARBA00022723"/>
    </source>
</evidence>
<dbReference type="FunFam" id="3.80.30.20:FF:000001">
    <property type="entry name" value="tRNA-2-methylthio-N(6)-dimethylallyladenosine synthase 2"/>
    <property type="match status" value="1"/>
</dbReference>
<dbReference type="Pfam" id="PF04055">
    <property type="entry name" value="Radical_SAM"/>
    <property type="match status" value="1"/>
</dbReference>
<dbReference type="InterPro" id="IPR023404">
    <property type="entry name" value="rSAM_horseshoe"/>
</dbReference>
<evidence type="ECO:0000259" key="16">
    <source>
        <dbReference type="PROSITE" id="PS50926"/>
    </source>
</evidence>
<dbReference type="InterPro" id="IPR006638">
    <property type="entry name" value="Elp3/MiaA/NifB-like_rSAM"/>
</dbReference>
<dbReference type="SUPFAM" id="SSF102114">
    <property type="entry name" value="Radical SAM enzymes"/>
    <property type="match status" value="1"/>
</dbReference>
<keyword evidence="9" id="KW-0479">Metal-binding</keyword>
<feature type="domain" description="MTTase N-terminal" evidence="17">
    <location>
        <begin position="2"/>
        <end position="114"/>
    </location>
</feature>
<dbReference type="FunFam" id="3.40.50.12160:FF:000004">
    <property type="entry name" value="Threonylcarbamoyladenosine tRNA methylthiotransferase MtaB"/>
    <property type="match status" value="1"/>
</dbReference>
<feature type="domain" description="Radical SAM core" evidence="18">
    <location>
        <begin position="139"/>
        <end position="368"/>
    </location>
</feature>
<dbReference type="NCBIfam" id="TIGR00089">
    <property type="entry name" value="MiaB/RimO family radical SAM methylthiotransferase"/>
    <property type="match status" value="1"/>
</dbReference>
<dbReference type="PROSITE" id="PS01278">
    <property type="entry name" value="MTTASE_RADICAL"/>
    <property type="match status" value="1"/>
</dbReference>
<dbReference type="Pfam" id="PF00919">
    <property type="entry name" value="UPF0004"/>
    <property type="match status" value="1"/>
</dbReference>
<evidence type="ECO:0000256" key="1">
    <source>
        <dbReference type="ARBA" id="ARBA00001966"/>
    </source>
</evidence>
<evidence type="ECO:0000313" key="20">
    <source>
        <dbReference type="Proteomes" id="UP000236151"/>
    </source>
</evidence>
<dbReference type="RefSeq" id="WP_103081360.1">
    <property type="nucleotide sequence ID" value="NZ_CP021850.1"/>
</dbReference>
<keyword evidence="8" id="KW-0819">tRNA processing</keyword>
<evidence type="ECO:0000256" key="4">
    <source>
        <dbReference type="ARBA" id="ARBA00022485"/>
    </source>
</evidence>
<dbReference type="PROSITE" id="PS51918">
    <property type="entry name" value="RADICAL_SAM"/>
    <property type="match status" value="1"/>
</dbReference>
<keyword evidence="7" id="KW-0949">S-adenosyl-L-methionine</keyword>
<dbReference type="GO" id="GO:0046872">
    <property type="term" value="F:metal ion binding"/>
    <property type="evidence" value="ECO:0007669"/>
    <property type="project" value="UniProtKB-KW"/>
</dbReference>
<dbReference type="PANTHER" id="PTHR11918">
    <property type="entry name" value="RADICAL SAM PROTEINS"/>
    <property type="match status" value="1"/>
</dbReference>
<evidence type="ECO:0000256" key="14">
    <source>
        <dbReference type="ARBA" id="ARBA00061574"/>
    </source>
</evidence>
<dbReference type="InterPro" id="IPR020612">
    <property type="entry name" value="Methylthiotransferase_CS"/>
</dbReference>
<keyword evidence="6 19" id="KW-0808">Transferase</keyword>